<keyword evidence="2" id="KW-0472">Membrane</keyword>
<protein>
    <submittedName>
        <fullName evidence="4">Vitamin B12 receptor protein</fullName>
    </submittedName>
</protein>
<evidence type="ECO:0000313" key="5">
    <source>
        <dbReference type="Proteomes" id="UP000254346"/>
    </source>
</evidence>
<evidence type="ECO:0000256" key="3">
    <source>
        <dbReference type="ARBA" id="ARBA00023237"/>
    </source>
</evidence>
<organism evidence="4 5">
    <name type="scientific">Salmonella enterica I</name>
    <dbReference type="NCBI Taxonomy" id="59201"/>
    <lineage>
        <taxon>Bacteria</taxon>
        <taxon>Pseudomonadati</taxon>
        <taxon>Pseudomonadota</taxon>
        <taxon>Gammaproteobacteria</taxon>
        <taxon>Enterobacterales</taxon>
        <taxon>Enterobacteriaceae</taxon>
        <taxon>Salmonella</taxon>
    </lineage>
</organism>
<reference evidence="4 5" key="1">
    <citation type="submission" date="2018-06" db="EMBL/GenBank/DDBJ databases">
        <authorList>
            <consortium name="Pathogen Informatics"/>
            <person name="Doyle S."/>
        </authorList>
    </citation>
    <scope>NUCLEOTIDE SEQUENCE [LARGE SCALE GENOMIC DNA]</scope>
    <source>
        <strain evidence="4 5">NCTC8256</strain>
    </source>
</reference>
<keyword evidence="3" id="KW-0998">Cell outer membrane</keyword>
<sequence length="105" mass="12107">MGADWKQEKLTSSSTTKADTYKRDTTGLYLTGQQQIDSVTLEASGREDHDEQFGWHGTWQTATGWEFVDGYRGNSLLWYGVPGTVPWAAIWRDAFCIFLWAWYCR</sequence>
<dbReference type="SUPFAM" id="SSF56935">
    <property type="entry name" value="Porins"/>
    <property type="match status" value="1"/>
</dbReference>
<keyword evidence="4" id="KW-0675">Receptor</keyword>
<comment type="subcellular location">
    <subcellularLocation>
        <location evidence="1">Cell outer membrane</location>
    </subcellularLocation>
</comment>
<gene>
    <name evidence="4" type="primary">btuB_2</name>
    <name evidence="4" type="ORF">NCTC8256_05891</name>
</gene>
<proteinExistence type="predicted"/>
<evidence type="ECO:0000256" key="1">
    <source>
        <dbReference type="ARBA" id="ARBA00004442"/>
    </source>
</evidence>
<dbReference type="InterPro" id="IPR036942">
    <property type="entry name" value="Beta-barrel_TonB_sf"/>
</dbReference>
<evidence type="ECO:0000313" key="4">
    <source>
        <dbReference type="EMBL" id="SUH11819.1"/>
    </source>
</evidence>
<dbReference type="GO" id="GO:0009279">
    <property type="term" value="C:cell outer membrane"/>
    <property type="evidence" value="ECO:0007669"/>
    <property type="project" value="UniProtKB-SubCell"/>
</dbReference>
<dbReference type="Proteomes" id="UP000254346">
    <property type="component" value="Unassembled WGS sequence"/>
</dbReference>
<dbReference type="EMBL" id="UGXR01000001">
    <property type="protein sequence ID" value="SUH11819.1"/>
    <property type="molecule type" value="Genomic_DNA"/>
</dbReference>
<dbReference type="AlphaFoldDB" id="A0A379VYU6"/>
<name>A0A379VYU6_SALET</name>
<evidence type="ECO:0000256" key="2">
    <source>
        <dbReference type="ARBA" id="ARBA00023136"/>
    </source>
</evidence>
<dbReference type="Gene3D" id="2.40.170.20">
    <property type="entry name" value="TonB-dependent receptor, beta-barrel domain"/>
    <property type="match status" value="1"/>
</dbReference>
<accession>A0A379VYU6</accession>